<dbReference type="PRINTS" id="PR00038">
    <property type="entry name" value="HTHLUXR"/>
</dbReference>
<dbReference type="EMBL" id="RHHU01000003">
    <property type="protein sequence ID" value="RNB88627.1"/>
    <property type="molecule type" value="Genomic_DNA"/>
</dbReference>
<dbReference type="InterPro" id="IPR016032">
    <property type="entry name" value="Sig_transdc_resp-reg_C-effctor"/>
</dbReference>
<gene>
    <name evidence="5" type="ORF">EDM59_05805</name>
</gene>
<dbReference type="Pfam" id="PF00196">
    <property type="entry name" value="GerE"/>
    <property type="match status" value="1"/>
</dbReference>
<protein>
    <submittedName>
        <fullName evidence="5">GAF domain-containing protein</fullName>
    </submittedName>
</protein>
<dbReference type="SUPFAM" id="SSF56112">
    <property type="entry name" value="Protein kinase-like (PK-like)"/>
    <property type="match status" value="1"/>
</dbReference>
<sequence>MAALPGYALQEVIYQSEKKRIYRALRSADGKTVIIKALNAETMTTSDTARLLHEYDVAKHLPIKGIVKPLSQEQTGGTVALIMEDTGGISLKAYLQKGKLTLPAFFRIAIQLSQILMDMHRHGVVHKDLKPDNIIINEQSEQVSIIDFSHAIWFKENRKSYPVQSLEGSLPYMSPEQTGRMNRAVDSRSDLYSLGIIFYEMLTAQAPFHAETKLDWIHAHMAKRPVPPHEWIPELPTVLSDMTMKLLAKTAAERYQTAYGLMEDLALCHRMWEEDGEIRPFVIGQKDASSVFQLPPTLYGREKEIAQLRDAYKRVKAGGAELVLVRGFSGIGKTELIKESYRLAASEKAYFISGKWEQMQQEIPFAPLIQAFQDLVRQILTESSDRIADWKRKLQRALGRTGAVVTEVIPEIKLLIGEQPPVEVLPSAEAQNRFQLVFRKFVQVFSNRNHPLILFLDDLHWADQATLHFIQLLFTEQGSRHLLVVGAYRENEVSDTHPLLETIADLEQKGVALTQVQLDPLTLDHLHHLIAHTLSTEKERVRTLAEMMYRKTAGNPFYFKQLFQAMYKDHLLLFNFESAKWEWDLEEMDKQQSFGDVMEWMLAKMEQLPDEAREILMFAGSIGNRFDLYTLSRASGFGLQDTLRLLEAVISEGLVLVKEEDSSSDRNMSFEFLHDRVLQTAYSLISEDQRKAIHAKIGRAMLELVGPENLEERIYQIVHHLNIGKEEIKSADERKRLAELNFQAGMKAKATTAYFSALAHFRTGMELLSETDWDERYSLIFQMHVRLAECEYLCTHYEKAEEEFVKLLNRARDRIDRAEVYRIRIALYTNLGKYVEAIQLGLQGLEELGTSISVRPSPPTILFESLMARGKVMKKREQLLQLPNVSDPTIKATMELIMALVAPTFFANKEVFVVLTCRYIQLALKYGNTDASAMAYASFGLVLSLIMRRYKEGDQLGEIAMKWMEQFPHNPFSCQTLVVARGTLSPWVRHPKHVHADIAKALQLGLERGDFIYASYAMGTHVNAYYVWGSLQGLEELVTRYLNVLQQLKDEFVRKNFYVYLQLIRNLQGKTDHRFTLSDDQFSEEAFVQEIQQEDTQVTTFFQYYTYKTQICYLFGDYQGALSFAQKAAVHLKYSTHLLHVPELVFYQTLAITAGYDELSDASRQTYRRIVKRNIKKMKKWAADCPDNFLHKYRLMEAEKARLDGRDQEATDLYDQAIHSAKEQQYVRNQAIACELAASFYGKKKKERFARAYMTEAIEAFGQWGATEKVRQLREKYSELCEDQVMRWADEDEPVPLHMGDHHGLFFSSTTTHSGSSFQLDLESFQQALLDFSKETDLPKLLVSYLETAMKNAGAETGFVLLEKDGDLRVEAGKIADTPLDSANLGESVDSIAFIPASIVHYVARTRQAVVLSEADRSSWLSKDPYVVQNRPRSILCVPILYTGVLVGVLYLENSLTPDAFHTDRLEFSQMLSAQMASAKLLRFSDASVSEKKEPGRIAPLIEPLTDREQEILHLIAEGLSNQEIAERLILTVGTVKSYIVNLYGKLQVNRRVQAVSRAKELDLLKE</sequence>
<dbReference type="InterPro" id="IPR000792">
    <property type="entry name" value="Tscrpt_reg_LuxR_C"/>
</dbReference>
<dbReference type="InterPro" id="IPR053159">
    <property type="entry name" value="Hybrid_Histidine_Kinase"/>
</dbReference>
<dbReference type="InterPro" id="IPR011990">
    <property type="entry name" value="TPR-like_helical_dom_sf"/>
</dbReference>
<dbReference type="InterPro" id="IPR027417">
    <property type="entry name" value="P-loop_NTPase"/>
</dbReference>
<dbReference type="Pfam" id="PF13191">
    <property type="entry name" value="AAA_16"/>
    <property type="match status" value="1"/>
</dbReference>
<dbReference type="CDD" id="cd06170">
    <property type="entry name" value="LuxR_C_like"/>
    <property type="match status" value="1"/>
</dbReference>
<feature type="domain" description="HTH luxR-type" evidence="4">
    <location>
        <begin position="1498"/>
        <end position="1563"/>
    </location>
</feature>
<dbReference type="SUPFAM" id="SSF48452">
    <property type="entry name" value="TPR-like"/>
    <property type="match status" value="1"/>
</dbReference>
<keyword evidence="1" id="KW-0805">Transcription regulation</keyword>
<dbReference type="Gene3D" id="1.10.10.10">
    <property type="entry name" value="Winged helix-like DNA-binding domain superfamily/Winged helix DNA-binding domain"/>
    <property type="match status" value="1"/>
</dbReference>
<dbReference type="RefSeq" id="WP_122922728.1">
    <property type="nucleotide sequence ID" value="NZ_RHHU01000003.1"/>
</dbReference>
<keyword evidence="6" id="KW-1185">Reference proteome</keyword>
<evidence type="ECO:0000259" key="4">
    <source>
        <dbReference type="PROSITE" id="PS50043"/>
    </source>
</evidence>
<dbReference type="Pfam" id="PF00069">
    <property type="entry name" value="Pkinase"/>
    <property type="match status" value="1"/>
</dbReference>
<accession>A0A3M8DNS6</accession>
<dbReference type="InterPro" id="IPR008271">
    <property type="entry name" value="Ser/Thr_kinase_AS"/>
</dbReference>
<evidence type="ECO:0000313" key="5">
    <source>
        <dbReference type="EMBL" id="RNB88627.1"/>
    </source>
</evidence>
<dbReference type="InterPro" id="IPR041664">
    <property type="entry name" value="AAA_16"/>
</dbReference>
<dbReference type="PROSITE" id="PS50043">
    <property type="entry name" value="HTH_LUXR_2"/>
    <property type="match status" value="1"/>
</dbReference>
<dbReference type="PROSITE" id="PS50011">
    <property type="entry name" value="PROTEIN_KINASE_DOM"/>
    <property type="match status" value="1"/>
</dbReference>
<feature type="domain" description="Protein kinase" evidence="3">
    <location>
        <begin position="7"/>
        <end position="272"/>
    </location>
</feature>
<dbReference type="InterPro" id="IPR029016">
    <property type="entry name" value="GAF-like_dom_sf"/>
</dbReference>
<dbReference type="Gene3D" id="3.40.50.300">
    <property type="entry name" value="P-loop containing nucleotide triphosphate hydrolases"/>
    <property type="match status" value="1"/>
</dbReference>
<evidence type="ECO:0000256" key="2">
    <source>
        <dbReference type="ARBA" id="ARBA00023163"/>
    </source>
</evidence>
<dbReference type="GO" id="GO:0004672">
    <property type="term" value="F:protein kinase activity"/>
    <property type="evidence" value="ECO:0007669"/>
    <property type="project" value="InterPro"/>
</dbReference>
<dbReference type="Gene3D" id="3.30.450.40">
    <property type="match status" value="1"/>
</dbReference>
<evidence type="ECO:0000256" key="1">
    <source>
        <dbReference type="ARBA" id="ARBA00023015"/>
    </source>
</evidence>
<dbReference type="InterPro" id="IPR036388">
    <property type="entry name" value="WH-like_DNA-bd_sf"/>
</dbReference>
<dbReference type="SUPFAM" id="SSF46894">
    <property type="entry name" value="C-terminal effector domain of the bipartite response regulators"/>
    <property type="match status" value="1"/>
</dbReference>
<dbReference type="InterPro" id="IPR003018">
    <property type="entry name" value="GAF"/>
</dbReference>
<dbReference type="GO" id="GO:0003677">
    <property type="term" value="F:DNA binding"/>
    <property type="evidence" value="ECO:0007669"/>
    <property type="project" value="InterPro"/>
</dbReference>
<evidence type="ECO:0000313" key="6">
    <source>
        <dbReference type="Proteomes" id="UP000269573"/>
    </source>
</evidence>
<dbReference type="SMART" id="SM00421">
    <property type="entry name" value="HTH_LUXR"/>
    <property type="match status" value="1"/>
</dbReference>
<organism evidence="5 6">
    <name type="scientific">Brevibacillus nitrificans</name>
    <dbReference type="NCBI Taxonomy" id="651560"/>
    <lineage>
        <taxon>Bacteria</taxon>
        <taxon>Bacillati</taxon>
        <taxon>Bacillota</taxon>
        <taxon>Bacilli</taxon>
        <taxon>Bacillales</taxon>
        <taxon>Paenibacillaceae</taxon>
        <taxon>Brevibacillus</taxon>
    </lineage>
</organism>
<dbReference type="CDD" id="cd14014">
    <property type="entry name" value="STKc_PknB_like"/>
    <property type="match status" value="1"/>
</dbReference>
<dbReference type="SUPFAM" id="SSF52540">
    <property type="entry name" value="P-loop containing nucleoside triphosphate hydrolases"/>
    <property type="match status" value="1"/>
</dbReference>
<name>A0A3M8DNS6_9BACL</name>
<dbReference type="InterPro" id="IPR000719">
    <property type="entry name" value="Prot_kinase_dom"/>
</dbReference>
<dbReference type="Gene3D" id="1.10.510.10">
    <property type="entry name" value="Transferase(Phosphotransferase) domain 1"/>
    <property type="match status" value="1"/>
</dbReference>
<dbReference type="SMART" id="SM00065">
    <property type="entry name" value="GAF"/>
    <property type="match status" value="1"/>
</dbReference>
<dbReference type="PROSITE" id="PS00622">
    <property type="entry name" value="HTH_LUXR_1"/>
    <property type="match status" value="1"/>
</dbReference>
<evidence type="ECO:0000259" key="3">
    <source>
        <dbReference type="PROSITE" id="PS50011"/>
    </source>
</evidence>
<dbReference type="PANTHER" id="PTHR43642">
    <property type="entry name" value="HYBRID SIGNAL TRANSDUCTION HISTIDINE KINASE G"/>
    <property type="match status" value="1"/>
</dbReference>
<dbReference type="GO" id="GO:0005524">
    <property type="term" value="F:ATP binding"/>
    <property type="evidence" value="ECO:0007669"/>
    <property type="project" value="InterPro"/>
</dbReference>
<dbReference type="PROSITE" id="PS00108">
    <property type="entry name" value="PROTEIN_KINASE_ST"/>
    <property type="match status" value="1"/>
</dbReference>
<dbReference type="PANTHER" id="PTHR43642:SF1">
    <property type="entry name" value="HYBRID SIGNAL TRANSDUCTION HISTIDINE KINASE G"/>
    <property type="match status" value="1"/>
</dbReference>
<dbReference type="SUPFAM" id="SSF55781">
    <property type="entry name" value="GAF domain-like"/>
    <property type="match status" value="1"/>
</dbReference>
<dbReference type="InterPro" id="IPR011009">
    <property type="entry name" value="Kinase-like_dom_sf"/>
</dbReference>
<keyword evidence="2" id="KW-0804">Transcription</keyword>
<reference evidence="5 6" key="1">
    <citation type="submission" date="2018-10" db="EMBL/GenBank/DDBJ databases">
        <title>Phylogenomics of Brevibacillus.</title>
        <authorList>
            <person name="Dunlap C."/>
        </authorList>
    </citation>
    <scope>NUCLEOTIDE SEQUENCE [LARGE SCALE GENOMIC DNA]</scope>
    <source>
        <strain evidence="5 6">JCM 15774</strain>
    </source>
</reference>
<dbReference type="Proteomes" id="UP000269573">
    <property type="component" value="Unassembled WGS sequence"/>
</dbReference>
<proteinExistence type="predicted"/>
<dbReference type="GO" id="GO:0045892">
    <property type="term" value="P:negative regulation of DNA-templated transcription"/>
    <property type="evidence" value="ECO:0007669"/>
    <property type="project" value="UniProtKB-ARBA"/>
</dbReference>
<dbReference type="SMART" id="SM00220">
    <property type="entry name" value="S_TKc"/>
    <property type="match status" value="1"/>
</dbReference>
<dbReference type="Gene3D" id="1.25.40.10">
    <property type="entry name" value="Tetratricopeptide repeat domain"/>
    <property type="match status" value="1"/>
</dbReference>
<dbReference type="Pfam" id="PF01590">
    <property type="entry name" value="GAF"/>
    <property type="match status" value="1"/>
</dbReference>
<comment type="caution">
    <text evidence="5">The sequence shown here is derived from an EMBL/GenBank/DDBJ whole genome shotgun (WGS) entry which is preliminary data.</text>
</comment>